<dbReference type="EMBL" id="JH432128">
    <property type="status" value="NOT_ANNOTATED_CDS"/>
    <property type="molecule type" value="Genomic_DNA"/>
</dbReference>
<dbReference type="InterPro" id="IPR016177">
    <property type="entry name" value="DNA-bd_dom_sf"/>
</dbReference>
<dbReference type="PANTHER" id="PTHR47481:SF31">
    <property type="entry name" value="OS01G0873500 PROTEIN"/>
    <property type="match status" value="1"/>
</dbReference>
<keyword evidence="6" id="KW-1185">Reference proteome</keyword>
<evidence type="ECO:0000313" key="6">
    <source>
        <dbReference type="Proteomes" id="UP000014500"/>
    </source>
</evidence>
<reference evidence="6" key="1">
    <citation type="submission" date="2011-05" db="EMBL/GenBank/DDBJ databases">
        <authorList>
            <person name="Richards S.R."/>
            <person name="Qu J."/>
            <person name="Jiang H."/>
            <person name="Jhangiani S.N."/>
            <person name="Agravi P."/>
            <person name="Goodspeed R."/>
            <person name="Gross S."/>
            <person name="Mandapat C."/>
            <person name="Jackson L."/>
            <person name="Mathew T."/>
            <person name="Pu L."/>
            <person name="Thornton R."/>
            <person name="Saada N."/>
            <person name="Wilczek-Boney K.B."/>
            <person name="Lee S."/>
            <person name="Kovar C."/>
            <person name="Wu Y."/>
            <person name="Scherer S.E."/>
            <person name="Worley K.C."/>
            <person name="Muzny D.M."/>
            <person name="Gibbs R."/>
        </authorList>
    </citation>
    <scope>NUCLEOTIDE SEQUENCE</scope>
    <source>
        <strain evidence="6">Brora</strain>
    </source>
</reference>
<dbReference type="PROSITE" id="PS50982">
    <property type="entry name" value="MBD"/>
    <property type="match status" value="1"/>
</dbReference>
<dbReference type="HOGENOM" id="CLU_028451_0_0_1"/>
<dbReference type="Gene3D" id="3.30.890.10">
    <property type="entry name" value="Methyl-cpg-binding Protein 2, Chain A"/>
    <property type="match status" value="1"/>
</dbReference>
<dbReference type="EnsemblMetazoa" id="SMAR012314-RA">
    <property type="protein sequence ID" value="SMAR012314-PA"/>
    <property type="gene ID" value="SMAR012314"/>
</dbReference>
<dbReference type="eggNOG" id="KOG0017">
    <property type="taxonomic scope" value="Eukaryota"/>
</dbReference>
<dbReference type="PROSITE" id="PS50158">
    <property type="entry name" value="ZF_CCHC"/>
    <property type="match status" value="1"/>
</dbReference>
<evidence type="ECO:0000313" key="5">
    <source>
        <dbReference type="EnsemblMetazoa" id="SMAR012314-PA"/>
    </source>
</evidence>
<feature type="compositionally biased region" description="Low complexity" evidence="2">
    <location>
        <begin position="280"/>
        <end position="298"/>
    </location>
</feature>
<evidence type="ECO:0000256" key="1">
    <source>
        <dbReference type="PROSITE-ProRule" id="PRU00047"/>
    </source>
</evidence>
<feature type="region of interest" description="Disordered" evidence="2">
    <location>
        <begin position="276"/>
        <end position="299"/>
    </location>
</feature>
<organism evidence="5 6">
    <name type="scientific">Strigamia maritima</name>
    <name type="common">European centipede</name>
    <name type="synonym">Geophilus maritimus</name>
    <dbReference type="NCBI Taxonomy" id="126957"/>
    <lineage>
        <taxon>Eukaryota</taxon>
        <taxon>Metazoa</taxon>
        <taxon>Ecdysozoa</taxon>
        <taxon>Arthropoda</taxon>
        <taxon>Myriapoda</taxon>
        <taxon>Chilopoda</taxon>
        <taxon>Pleurostigmophora</taxon>
        <taxon>Geophilomorpha</taxon>
        <taxon>Linotaeniidae</taxon>
        <taxon>Strigamia</taxon>
    </lineage>
</organism>
<evidence type="ECO:0000259" key="4">
    <source>
        <dbReference type="PROSITE" id="PS50982"/>
    </source>
</evidence>
<dbReference type="Proteomes" id="UP000014500">
    <property type="component" value="Unassembled WGS sequence"/>
</dbReference>
<name>T1JER2_STRMM</name>
<proteinExistence type="predicted"/>
<dbReference type="Pfam" id="PF14223">
    <property type="entry name" value="Retrotran_gag_2"/>
    <property type="match status" value="1"/>
</dbReference>
<sequence>MGTRTADREAQRIQDEKNAKTNERLRLRRKQCARDLAAGIPHLRLNLNPELEMPCPLCGATGWLVGGHPLRFPNCGGKKFVLRGQVWNGSIVSNLAKGYKSGPEKRVLRVIPPADWIPLAPLTEDAAACPNPKEEPLKNEKPETDKLTWDDEVWDHLKALFEPSSLAREAALETFYLIRHKDNEEVDSFIARVEKASDDLAGAADDLKPADRNKAYLLINRIGKEYEHQVQAIYQWQTADFTIEKVSKALLAEANRSRLAAESDKAMESTMNNYMHQKGSKQQPTSPSSQQDVSQSSGFKPNSESLVCFNCGGPGHYARDCTAPKVPRGGQQSRGRGRGRGRAGRRGQRSAQAPPESQLSKQAWFANVPGSLAYVHIPKAHRRSKLEPRAWKGVLVGYAMGTRGYRIWDPISDDVYENKHLKVDETKVYKDVVDTYLGDSPLDISNGSETHSFNPNESSDDSDDDSSSPASVEAPIIPPAAPLTTQAPSGVITRKKPTQPVPIPSFKPRSKVERAPVPSKSGWIREQVQRQSGATAGQWDVYFCPPGQQVKLRSRPEVRSYCENELNEPYVAADYDWKPSQKPVDTVVQEPSTEQAVVEPQGATDESDNNGTSEDSYETFAVRVYLAEISEPNTYEEALASPQKA</sequence>
<dbReference type="SMART" id="SM00343">
    <property type="entry name" value="ZnF_C2HC"/>
    <property type="match status" value="1"/>
</dbReference>
<dbReference type="STRING" id="126957.T1JER2"/>
<dbReference type="SUPFAM" id="SSF54171">
    <property type="entry name" value="DNA-binding domain"/>
    <property type="match status" value="1"/>
</dbReference>
<keyword evidence="1" id="KW-0862">Zinc</keyword>
<protein>
    <recommendedName>
        <fullName evidence="7">CCHC-type domain-containing protein</fullName>
    </recommendedName>
</protein>
<dbReference type="Pfam" id="PF01429">
    <property type="entry name" value="MBD"/>
    <property type="match status" value="1"/>
</dbReference>
<dbReference type="PhylomeDB" id="T1JER2"/>
<dbReference type="GO" id="GO:0008270">
    <property type="term" value="F:zinc ion binding"/>
    <property type="evidence" value="ECO:0007669"/>
    <property type="project" value="UniProtKB-KW"/>
</dbReference>
<feature type="compositionally biased region" description="Polar residues" evidence="2">
    <location>
        <begin position="443"/>
        <end position="457"/>
    </location>
</feature>
<dbReference type="InterPro" id="IPR036875">
    <property type="entry name" value="Znf_CCHC_sf"/>
</dbReference>
<feature type="region of interest" description="Disordered" evidence="2">
    <location>
        <begin position="319"/>
        <end position="359"/>
    </location>
</feature>
<dbReference type="AlphaFoldDB" id="T1JER2"/>
<feature type="region of interest" description="Disordered" evidence="2">
    <location>
        <begin position="440"/>
        <end position="520"/>
    </location>
</feature>
<reference evidence="5" key="2">
    <citation type="submission" date="2015-02" db="UniProtKB">
        <authorList>
            <consortium name="EnsemblMetazoa"/>
        </authorList>
    </citation>
    <scope>IDENTIFICATION</scope>
</reference>
<feature type="region of interest" description="Disordered" evidence="2">
    <location>
        <begin position="582"/>
        <end position="616"/>
    </location>
</feature>
<feature type="compositionally biased region" description="Basic residues" evidence="2">
    <location>
        <begin position="335"/>
        <end position="348"/>
    </location>
</feature>
<dbReference type="InterPro" id="IPR057670">
    <property type="entry name" value="SH3_retrovirus"/>
</dbReference>
<dbReference type="InterPro" id="IPR001739">
    <property type="entry name" value="Methyl_CpG_DNA-bd"/>
</dbReference>
<feature type="domain" description="MBD" evidence="4">
    <location>
        <begin position="509"/>
        <end position="582"/>
    </location>
</feature>
<feature type="region of interest" description="Disordered" evidence="2">
    <location>
        <begin position="1"/>
        <end position="20"/>
    </location>
</feature>
<dbReference type="GO" id="GO:0003677">
    <property type="term" value="F:DNA binding"/>
    <property type="evidence" value="ECO:0007669"/>
    <property type="project" value="InterPro"/>
</dbReference>
<keyword evidence="1" id="KW-0479">Metal-binding</keyword>
<evidence type="ECO:0008006" key="7">
    <source>
        <dbReference type="Google" id="ProtNLM"/>
    </source>
</evidence>
<dbReference type="PANTHER" id="PTHR47481">
    <property type="match status" value="1"/>
</dbReference>
<dbReference type="Pfam" id="PF25597">
    <property type="entry name" value="SH3_retrovirus"/>
    <property type="match status" value="1"/>
</dbReference>
<evidence type="ECO:0000259" key="3">
    <source>
        <dbReference type="PROSITE" id="PS50158"/>
    </source>
</evidence>
<dbReference type="Gene3D" id="4.10.60.10">
    <property type="entry name" value="Zinc finger, CCHC-type"/>
    <property type="match status" value="1"/>
</dbReference>
<accession>T1JER2</accession>
<dbReference type="InterPro" id="IPR001878">
    <property type="entry name" value="Znf_CCHC"/>
</dbReference>
<evidence type="ECO:0000256" key="2">
    <source>
        <dbReference type="SAM" id="MobiDB-lite"/>
    </source>
</evidence>
<dbReference type="SUPFAM" id="SSF57756">
    <property type="entry name" value="Retrovirus zinc finger-like domains"/>
    <property type="match status" value="1"/>
</dbReference>
<keyword evidence="1" id="KW-0863">Zinc-finger</keyword>
<feature type="domain" description="CCHC-type" evidence="3">
    <location>
        <begin position="308"/>
        <end position="321"/>
    </location>
</feature>
<dbReference type="Pfam" id="PF00098">
    <property type="entry name" value="zf-CCHC"/>
    <property type="match status" value="1"/>
</dbReference>